<dbReference type="Proteomes" id="UP000478052">
    <property type="component" value="Unassembled WGS sequence"/>
</dbReference>
<keyword evidence="2" id="KW-1185">Reference proteome</keyword>
<proteinExistence type="predicted"/>
<reference evidence="1 2" key="1">
    <citation type="submission" date="2019-08" db="EMBL/GenBank/DDBJ databases">
        <title>Whole genome of Aphis craccivora.</title>
        <authorList>
            <person name="Voronova N.V."/>
            <person name="Shulinski R.S."/>
            <person name="Bandarenka Y.V."/>
            <person name="Zhorov D.G."/>
            <person name="Warner D."/>
        </authorList>
    </citation>
    <scope>NUCLEOTIDE SEQUENCE [LARGE SCALE GENOMIC DNA]</scope>
    <source>
        <strain evidence="1">180601</strain>
        <tissue evidence="1">Whole Body</tissue>
    </source>
</reference>
<evidence type="ECO:0000313" key="2">
    <source>
        <dbReference type="Proteomes" id="UP000478052"/>
    </source>
</evidence>
<gene>
    <name evidence="1" type="ORF">FWK35_00015907</name>
</gene>
<dbReference type="OrthoDB" id="426210at2759"/>
<organism evidence="1 2">
    <name type="scientific">Aphis craccivora</name>
    <name type="common">Cowpea aphid</name>
    <dbReference type="NCBI Taxonomy" id="307492"/>
    <lineage>
        <taxon>Eukaryota</taxon>
        <taxon>Metazoa</taxon>
        <taxon>Ecdysozoa</taxon>
        <taxon>Arthropoda</taxon>
        <taxon>Hexapoda</taxon>
        <taxon>Insecta</taxon>
        <taxon>Pterygota</taxon>
        <taxon>Neoptera</taxon>
        <taxon>Paraneoptera</taxon>
        <taxon>Hemiptera</taxon>
        <taxon>Sternorrhyncha</taxon>
        <taxon>Aphidomorpha</taxon>
        <taxon>Aphidoidea</taxon>
        <taxon>Aphididae</taxon>
        <taxon>Aphidini</taxon>
        <taxon>Aphis</taxon>
        <taxon>Aphis</taxon>
    </lineage>
</organism>
<sequence>MAQLYGHHTKLQKFLRFLSYKYSIPRVPHSSYSPVLSILNLETLERHRLRLGLYFAYKLFSGIINCPDFLFHFSFHVSSRSTRIRNTFYMNMKITNYAKNCPSNRIMQFSNELNIDFFVSPNFHFFKTFCNLVFNNLS</sequence>
<protein>
    <submittedName>
        <fullName evidence="1">Uncharacterized protein</fullName>
    </submittedName>
</protein>
<accession>A0A6G0YEK8</accession>
<dbReference type="AlphaFoldDB" id="A0A6G0YEK8"/>
<dbReference type="EMBL" id="VUJU01004387">
    <property type="protein sequence ID" value="KAF0754523.1"/>
    <property type="molecule type" value="Genomic_DNA"/>
</dbReference>
<name>A0A6G0YEK8_APHCR</name>
<comment type="caution">
    <text evidence="1">The sequence shown here is derived from an EMBL/GenBank/DDBJ whole genome shotgun (WGS) entry which is preliminary data.</text>
</comment>
<evidence type="ECO:0000313" key="1">
    <source>
        <dbReference type="EMBL" id="KAF0754523.1"/>
    </source>
</evidence>